<dbReference type="Gene3D" id="3.30.565.10">
    <property type="entry name" value="Histidine kinase-like ATPase, C-terminal domain"/>
    <property type="match status" value="1"/>
</dbReference>
<dbReference type="InterPro" id="IPR003594">
    <property type="entry name" value="HATPase_dom"/>
</dbReference>
<dbReference type="InterPro" id="IPR003661">
    <property type="entry name" value="HisK_dim/P_dom"/>
</dbReference>
<accession>A0ABY4KAL5</accession>
<keyword evidence="6" id="KW-0418">Kinase</keyword>
<dbReference type="InterPro" id="IPR036097">
    <property type="entry name" value="HisK_dim/P_sf"/>
</dbReference>
<gene>
    <name evidence="6" type="ORF">M0M57_09370</name>
</gene>
<dbReference type="InterPro" id="IPR005467">
    <property type="entry name" value="His_kinase_dom"/>
</dbReference>
<name>A0ABY4KAL5_9FLAO</name>
<dbReference type="Pfam" id="PF02518">
    <property type="entry name" value="HATPase_c"/>
    <property type="match status" value="1"/>
</dbReference>
<dbReference type="SMART" id="SM00387">
    <property type="entry name" value="HATPase_c"/>
    <property type="match status" value="1"/>
</dbReference>
<dbReference type="GO" id="GO:0016301">
    <property type="term" value="F:kinase activity"/>
    <property type="evidence" value="ECO:0007669"/>
    <property type="project" value="UniProtKB-KW"/>
</dbReference>
<proteinExistence type="predicted"/>
<keyword evidence="7" id="KW-1185">Reference proteome</keyword>
<dbReference type="CDD" id="cd00082">
    <property type="entry name" value="HisKA"/>
    <property type="match status" value="1"/>
</dbReference>
<dbReference type="SUPFAM" id="SSF47384">
    <property type="entry name" value="Homodimeric domain of signal transducing histidine kinase"/>
    <property type="match status" value="1"/>
</dbReference>
<dbReference type="Gene3D" id="1.10.287.130">
    <property type="match status" value="1"/>
</dbReference>
<protein>
    <recommendedName>
        <fullName evidence="2">histidine kinase</fullName>
        <ecNumber evidence="2">2.7.13.3</ecNumber>
    </recommendedName>
</protein>
<evidence type="ECO:0000313" key="6">
    <source>
        <dbReference type="EMBL" id="UPQ77840.1"/>
    </source>
</evidence>
<feature type="domain" description="Histidine kinase" evidence="5">
    <location>
        <begin position="311"/>
        <end position="525"/>
    </location>
</feature>
<keyword evidence="3" id="KW-0597">Phosphoprotein</keyword>
<evidence type="ECO:0000313" key="7">
    <source>
        <dbReference type="Proteomes" id="UP000830583"/>
    </source>
</evidence>
<keyword evidence="4" id="KW-1133">Transmembrane helix</keyword>
<evidence type="ECO:0000256" key="3">
    <source>
        <dbReference type="ARBA" id="ARBA00022553"/>
    </source>
</evidence>
<comment type="catalytic activity">
    <reaction evidence="1">
        <text>ATP + protein L-histidine = ADP + protein N-phospho-L-histidine.</text>
        <dbReference type="EC" id="2.7.13.3"/>
    </reaction>
</comment>
<feature type="transmembrane region" description="Helical" evidence="4">
    <location>
        <begin position="6"/>
        <end position="29"/>
    </location>
</feature>
<dbReference type="PRINTS" id="PR00344">
    <property type="entry name" value="BCTRLSENSOR"/>
</dbReference>
<dbReference type="SMART" id="SM00388">
    <property type="entry name" value="HisKA"/>
    <property type="match status" value="1"/>
</dbReference>
<dbReference type="PROSITE" id="PS50109">
    <property type="entry name" value="HIS_KIN"/>
    <property type="match status" value="1"/>
</dbReference>
<reference evidence="6" key="1">
    <citation type="submission" date="2022-04" db="EMBL/GenBank/DDBJ databases">
        <title>Consumption of N2O by Flavobacterium azooxidireducens sp. nov. isolated from Decomposing Leaf Litter of Phragmites australis (Cav.).</title>
        <authorList>
            <person name="Behrendt U."/>
            <person name="Spanner T."/>
            <person name="Augustin J."/>
            <person name="Horn M.A."/>
            <person name="Kolb S."/>
            <person name="Ulrich A."/>
        </authorList>
    </citation>
    <scope>NUCLEOTIDE SEQUENCE</scope>
    <source>
        <strain evidence="6">IGB 4-14</strain>
    </source>
</reference>
<dbReference type="PANTHER" id="PTHR43547">
    <property type="entry name" value="TWO-COMPONENT HISTIDINE KINASE"/>
    <property type="match status" value="1"/>
</dbReference>
<keyword evidence="4" id="KW-0812">Transmembrane</keyword>
<evidence type="ECO:0000256" key="2">
    <source>
        <dbReference type="ARBA" id="ARBA00012438"/>
    </source>
</evidence>
<organism evidence="6 7">
    <name type="scientific">Flavobacterium azooxidireducens</name>
    <dbReference type="NCBI Taxonomy" id="1871076"/>
    <lineage>
        <taxon>Bacteria</taxon>
        <taxon>Pseudomonadati</taxon>
        <taxon>Bacteroidota</taxon>
        <taxon>Flavobacteriia</taxon>
        <taxon>Flavobacteriales</taxon>
        <taxon>Flavobacteriaceae</taxon>
        <taxon>Flavobacterium</taxon>
    </lineage>
</organism>
<dbReference type="Proteomes" id="UP000830583">
    <property type="component" value="Chromosome"/>
</dbReference>
<dbReference type="EC" id="2.7.13.3" evidence="2"/>
<keyword evidence="4" id="KW-0472">Membrane</keyword>
<dbReference type="InterPro" id="IPR004358">
    <property type="entry name" value="Sig_transdc_His_kin-like_C"/>
</dbReference>
<dbReference type="RefSeq" id="WP_248432790.1">
    <property type="nucleotide sequence ID" value="NZ_CP096205.1"/>
</dbReference>
<keyword evidence="6" id="KW-0808">Transferase</keyword>
<dbReference type="SUPFAM" id="SSF55874">
    <property type="entry name" value="ATPase domain of HSP90 chaperone/DNA topoisomerase II/histidine kinase"/>
    <property type="match status" value="1"/>
</dbReference>
<feature type="transmembrane region" description="Helical" evidence="4">
    <location>
        <begin position="274"/>
        <end position="292"/>
    </location>
</feature>
<sequence length="527" mass="60303">MNSKKYSYIIIFISITILATIGLQIFWNIKNYEENKNRLVNEVQIALDNSIEYYYTEDSKENFLSFINESEQISNEDFIESIKLDTVFKKSKKKSKKTSNINIKATNNPKKNALNSVLIDTVSIHSKKIKHSVITSIYNEKNDSASKNNIKWNKFEPHEIKSITVLKGKKASDSIMKLKSLANKIVISLAKDSLEFDKISKALDNELNRKNIQISYDLIHLKADTLFDSFESSNKDPLTLQTFSKSTYLPNNQKLKLSFSNPTRLLLKRSLTEITLSLLLSLSIIGCLLYLLKIINQQKKIDEIKNDFISNITHEFKTPITTVSTAIEGIRNFNHTNDTEKTNRYLDISNQQLIKLEGMVEKLLETASIETDKLLLQKKSTDLVVLIHSLIEKNQFILADKKLAFETNLVNCFANVDCFHFENTISNLIDNAIKYGGNQIIVKLVKDKNAIKISIEDNGKGIDKQHRNKIFDKFYRIPKGNVHDVKGFGIGLYYAKKIIEKHGGTLTLIQSNQSTIFQLLLSDERKN</sequence>
<dbReference type="EMBL" id="CP096205">
    <property type="protein sequence ID" value="UPQ77840.1"/>
    <property type="molecule type" value="Genomic_DNA"/>
</dbReference>
<dbReference type="CDD" id="cd00075">
    <property type="entry name" value="HATPase"/>
    <property type="match status" value="1"/>
</dbReference>
<evidence type="ECO:0000256" key="4">
    <source>
        <dbReference type="SAM" id="Phobius"/>
    </source>
</evidence>
<dbReference type="PANTHER" id="PTHR43547:SF2">
    <property type="entry name" value="HYBRID SIGNAL TRANSDUCTION HISTIDINE KINASE C"/>
    <property type="match status" value="1"/>
</dbReference>
<dbReference type="Pfam" id="PF00512">
    <property type="entry name" value="HisKA"/>
    <property type="match status" value="1"/>
</dbReference>
<evidence type="ECO:0000256" key="1">
    <source>
        <dbReference type="ARBA" id="ARBA00000085"/>
    </source>
</evidence>
<evidence type="ECO:0000259" key="5">
    <source>
        <dbReference type="PROSITE" id="PS50109"/>
    </source>
</evidence>
<dbReference type="InterPro" id="IPR036890">
    <property type="entry name" value="HATPase_C_sf"/>
</dbReference>